<organism evidence="1 2">
    <name type="scientific">Marinigracilibium pacificum</name>
    <dbReference type="NCBI Taxonomy" id="2729599"/>
    <lineage>
        <taxon>Bacteria</taxon>
        <taxon>Pseudomonadati</taxon>
        <taxon>Bacteroidota</taxon>
        <taxon>Cytophagia</taxon>
        <taxon>Cytophagales</taxon>
        <taxon>Flammeovirgaceae</taxon>
        <taxon>Marinigracilibium</taxon>
    </lineage>
</organism>
<dbReference type="AlphaFoldDB" id="A0A848J159"/>
<reference evidence="1 2" key="1">
    <citation type="submission" date="2020-04" db="EMBL/GenBank/DDBJ databases">
        <title>Flammeovirgaceae bacterium KN852 isolated from deep sea.</title>
        <authorList>
            <person name="Zhang D.-C."/>
        </authorList>
    </citation>
    <scope>NUCLEOTIDE SEQUENCE [LARGE SCALE GENOMIC DNA]</scope>
    <source>
        <strain evidence="1 2">KN852</strain>
    </source>
</reference>
<accession>A0A848J159</accession>
<evidence type="ECO:0008006" key="3">
    <source>
        <dbReference type="Google" id="ProtNLM"/>
    </source>
</evidence>
<dbReference type="EMBL" id="JABBNU010000004">
    <property type="protein sequence ID" value="NMM48280.1"/>
    <property type="molecule type" value="Genomic_DNA"/>
</dbReference>
<keyword evidence="2" id="KW-1185">Reference proteome</keyword>
<protein>
    <recommendedName>
        <fullName evidence="3">Transporter</fullName>
    </recommendedName>
</protein>
<proteinExistence type="predicted"/>
<name>A0A848J159_9BACT</name>
<gene>
    <name evidence="1" type="ORF">HH304_07710</name>
</gene>
<comment type="caution">
    <text evidence="1">The sequence shown here is derived from an EMBL/GenBank/DDBJ whole genome shotgun (WGS) entry which is preliminary data.</text>
</comment>
<evidence type="ECO:0000313" key="2">
    <source>
        <dbReference type="Proteomes" id="UP000559010"/>
    </source>
</evidence>
<sequence>MDTKSGSEAEELAKKLANPIASLISIPLQNNTDFGIGELEGTRNTLNIQPVVPIRLGDNLNLITRYIFPVVTQYNITGVGEKQSGLSDAVVSAFFSPSNSKNLTWGIGPVFLLPIGTDDLLTTDKFGVGPTAVALTQTNGWTIGGLINQIWSVSGNEDRADVSQMFVQPFVVYNWKSGAGLGANLEWTQNWETSESTIWLNPTFSAVSSMGNQKFQLVIGPRFNLDAPDGAKADLGGRAVLIFLFPK</sequence>
<dbReference type="Proteomes" id="UP000559010">
    <property type="component" value="Unassembled WGS sequence"/>
</dbReference>
<evidence type="ECO:0000313" key="1">
    <source>
        <dbReference type="EMBL" id="NMM48280.1"/>
    </source>
</evidence>